<dbReference type="Proteomes" id="UP000006415">
    <property type="component" value="Unassembled WGS sequence"/>
</dbReference>
<comment type="caution">
    <text evidence="2">The sequence shown here is derived from an EMBL/GenBank/DDBJ whole genome shotgun (WGS) entry which is preliminary data.</text>
</comment>
<proteinExistence type="predicted"/>
<dbReference type="EMBL" id="AGZS01000003">
    <property type="protein sequence ID" value="EJD64860.1"/>
    <property type="molecule type" value="Genomic_DNA"/>
</dbReference>
<feature type="transmembrane region" description="Helical" evidence="1">
    <location>
        <begin position="118"/>
        <end position="143"/>
    </location>
</feature>
<keyword evidence="1" id="KW-0472">Membrane</keyword>
<sequence length="154" mass="16997">MFSRMFKHITRVQFAVVTVLSAVIILFSPAVFWGYGIVEGDFDWLVIIGVMLSTIPMAIIMLITGIAFPKWEVAVPQILIVAGLDIISALAFFLYDVIRWHLVEYSEDSTSQLLGALALPYESAVILCSVAAYAIGAGIGIIFRKLRRSITERG</sequence>
<accession>J0D4F8</accession>
<organism evidence="2 3">
    <name type="scientific">Scardovia wiggsiae F0424</name>
    <dbReference type="NCBI Taxonomy" id="857290"/>
    <lineage>
        <taxon>Bacteria</taxon>
        <taxon>Bacillati</taxon>
        <taxon>Actinomycetota</taxon>
        <taxon>Actinomycetes</taxon>
        <taxon>Bifidobacteriales</taxon>
        <taxon>Bifidobacteriaceae</taxon>
        <taxon>Scardovia</taxon>
    </lineage>
</organism>
<dbReference type="HOGENOM" id="CLU_1703012_0_0_11"/>
<feature type="transmembrane region" description="Helical" evidence="1">
    <location>
        <begin position="78"/>
        <end position="98"/>
    </location>
</feature>
<feature type="transmembrane region" description="Helical" evidence="1">
    <location>
        <begin position="44"/>
        <end position="66"/>
    </location>
</feature>
<gene>
    <name evidence="2" type="ORF">HMPREF9156_00735</name>
</gene>
<feature type="transmembrane region" description="Helical" evidence="1">
    <location>
        <begin position="12"/>
        <end position="38"/>
    </location>
</feature>
<reference evidence="2 3" key="1">
    <citation type="submission" date="2012-01" db="EMBL/GenBank/DDBJ databases">
        <title>The Genome Sequence of Scardovia wiggsiae F0424.</title>
        <authorList>
            <consortium name="The Broad Institute Genome Sequencing Platform"/>
            <person name="Earl A."/>
            <person name="Ward D."/>
            <person name="Feldgarden M."/>
            <person name="Gevers D."/>
            <person name="Izard J."/>
            <person name="Ganesan A."/>
            <person name="Baranova O.V."/>
            <person name="Blanton J.M."/>
            <person name="Tanner A.C."/>
            <person name="Mathney J."/>
            <person name="Dewhirst F.E."/>
            <person name="Young S.K."/>
            <person name="Zeng Q."/>
            <person name="Gargeya S."/>
            <person name="Fitzgerald M."/>
            <person name="Haas B."/>
            <person name="Abouelleil A."/>
            <person name="Alvarado L."/>
            <person name="Arachchi H.M."/>
            <person name="Berlin A."/>
            <person name="Chapman S.B."/>
            <person name="Gearin G."/>
            <person name="Goldberg J."/>
            <person name="Griggs A."/>
            <person name="Gujja S."/>
            <person name="Hansen M."/>
            <person name="Heiman D."/>
            <person name="Howarth C."/>
            <person name="Larimer J."/>
            <person name="Lui A."/>
            <person name="MacDonald P.J.P."/>
            <person name="McCowen C."/>
            <person name="Montmayeur A."/>
            <person name="Murphy C."/>
            <person name="Neiman D."/>
            <person name="Pearson M."/>
            <person name="Priest M."/>
            <person name="Roberts A."/>
            <person name="Saif S."/>
            <person name="Shea T."/>
            <person name="Sisk P."/>
            <person name="Stolte C."/>
            <person name="Sykes S."/>
            <person name="Wortman J."/>
            <person name="Nusbaum C."/>
            <person name="Birren B."/>
        </authorList>
    </citation>
    <scope>NUCLEOTIDE SEQUENCE [LARGE SCALE GENOMIC DNA]</scope>
    <source>
        <strain evidence="2 3">F0424</strain>
    </source>
</reference>
<evidence type="ECO:0000313" key="3">
    <source>
        <dbReference type="Proteomes" id="UP000006415"/>
    </source>
</evidence>
<keyword evidence="3" id="KW-1185">Reference proteome</keyword>
<keyword evidence="1" id="KW-0812">Transmembrane</keyword>
<keyword evidence="1" id="KW-1133">Transmembrane helix</keyword>
<evidence type="ECO:0000256" key="1">
    <source>
        <dbReference type="SAM" id="Phobius"/>
    </source>
</evidence>
<evidence type="ECO:0000313" key="2">
    <source>
        <dbReference type="EMBL" id="EJD64860.1"/>
    </source>
</evidence>
<protein>
    <submittedName>
        <fullName evidence="2">Uncharacterized protein</fullName>
    </submittedName>
</protein>
<name>J0D4F8_9BIFI</name>
<dbReference type="AlphaFoldDB" id="J0D4F8"/>